<evidence type="ECO:0000256" key="2">
    <source>
        <dbReference type="SAM" id="Phobius"/>
    </source>
</evidence>
<gene>
    <name evidence="3" type="ORF">CZ814_03341</name>
</gene>
<feature type="transmembrane region" description="Helical" evidence="2">
    <location>
        <begin position="12"/>
        <end position="30"/>
    </location>
</feature>
<keyword evidence="2" id="KW-1133">Transmembrane helix</keyword>
<evidence type="ECO:0000256" key="1">
    <source>
        <dbReference type="SAM" id="Coils"/>
    </source>
</evidence>
<feature type="coiled-coil region" evidence="1">
    <location>
        <begin position="58"/>
        <end position="121"/>
    </location>
</feature>
<dbReference type="EMBL" id="FUWP01000025">
    <property type="protein sequence ID" value="SKA52750.1"/>
    <property type="molecule type" value="Genomic_DNA"/>
</dbReference>
<organism evidence="3 4">
    <name type="scientific">Photobacterium toruni</name>
    <dbReference type="NCBI Taxonomy" id="1935446"/>
    <lineage>
        <taxon>Bacteria</taxon>
        <taxon>Pseudomonadati</taxon>
        <taxon>Pseudomonadota</taxon>
        <taxon>Gammaproteobacteria</taxon>
        <taxon>Vibrionales</taxon>
        <taxon>Vibrionaceae</taxon>
        <taxon>Photobacterium</taxon>
    </lineage>
</organism>
<dbReference type="AlphaFoldDB" id="A0A1T4UJH6"/>
<reference evidence="3 4" key="1">
    <citation type="submission" date="2017-02" db="EMBL/GenBank/DDBJ databases">
        <authorList>
            <person name="Peterson S.W."/>
        </authorList>
    </citation>
    <scope>NUCLEOTIDE SEQUENCE [LARGE SCALE GENOMIC DNA]</scope>
    <source>
        <strain evidence="3 4">CECT 9189</strain>
    </source>
</reference>
<evidence type="ECO:0000313" key="4">
    <source>
        <dbReference type="Proteomes" id="UP000191116"/>
    </source>
</evidence>
<dbReference type="RefSeq" id="WP_080176056.1">
    <property type="nucleotide sequence ID" value="NZ_AP024857.1"/>
</dbReference>
<protein>
    <submittedName>
        <fullName evidence="3">Uncharacterized protein</fullName>
    </submittedName>
</protein>
<keyword evidence="2" id="KW-0472">Membrane</keyword>
<keyword evidence="1" id="KW-0175">Coiled coil</keyword>
<name>A0A1T4UJH6_9GAMM</name>
<keyword evidence="2" id="KW-0812">Transmembrane</keyword>
<proteinExistence type="predicted"/>
<evidence type="ECO:0000313" key="3">
    <source>
        <dbReference type="EMBL" id="SKA52750.1"/>
    </source>
</evidence>
<accession>A0A1T4UJH6</accession>
<sequence>MAANEAFVVTDVIVPVVTALCGAGMWSFFIKIRDKRLDDLRADELIVKGATSLVELQNKLMEQLQKDLERRLTVLEKNHREQLESERAEWDKERQVLKKKISDLSKRLKNLETEKAGGESDLNIAPSHVEIVVIP</sequence>
<dbReference type="Proteomes" id="UP000191116">
    <property type="component" value="Unassembled WGS sequence"/>
</dbReference>